<keyword evidence="5" id="KW-0175">Coiled coil</keyword>
<feature type="compositionally biased region" description="Polar residues" evidence="6">
    <location>
        <begin position="74"/>
        <end position="84"/>
    </location>
</feature>
<feature type="region of interest" description="Disordered" evidence="6">
    <location>
        <begin position="226"/>
        <end position="273"/>
    </location>
</feature>
<feature type="coiled-coil region" evidence="5">
    <location>
        <begin position="308"/>
        <end position="335"/>
    </location>
</feature>
<evidence type="ECO:0000256" key="4">
    <source>
        <dbReference type="ARBA" id="ARBA00023136"/>
    </source>
</evidence>
<reference evidence="7" key="1">
    <citation type="journal article" date="2020" name="Fungal Divers.">
        <title>Resolving the Mortierellaceae phylogeny through synthesis of multi-gene phylogenetics and phylogenomics.</title>
        <authorList>
            <person name="Vandepol N."/>
            <person name="Liber J."/>
            <person name="Desiro A."/>
            <person name="Na H."/>
            <person name="Kennedy M."/>
            <person name="Barry K."/>
            <person name="Grigoriev I.V."/>
            <person name="Miller A.N."/>
            <person name="O'Donnell K."/>
            <person name="Stajich J.E."/>
            <person name="Bonito G."/>
        </authorList>
    </citation>
    <scope>NUCLEOTIDE SEQUENCE</scope>
    <source>
        <strain evidence="7">NRRL 2769</strain>
    </source>
</reference>
<evidence type="ECO:0000256" key="3">
    <source>
        <dbReference type="ARBA" id="ARBA00022989"/>
    </source>
</evidence>
<keyword evidence="3" id="KW-1133">Transmembrane helix</keyword>
<dbReference type="AlphaFoldDB" id="A0A9P6MDY8"/>
<comment type="caution">
    <text evidence="7">The sequence shown here is derived from an EMBL/GenBank/DDBJ whole genome shotgun (WGS) entry which is preliminary data.</text>
</comment>
<dbReference type="PANTHER" id="PTHR12953">
    <property type="entry name" value="MEMBRANE PROTEIN CH1 RELATED"/>
    <property type="match status" value="1"/>
</dbReference>
<feature type="compositionally biased region" description="Polar residues" evidence="6">
    <location>
        <begin position="167"/>
        <end position="176"/>
    </location>
</feature>
<dbReference type="InterPro" id="IPR045120">
    <property type="entry name" value="Suco/Slp1-like"/>
</dbReference>
<evidence type="ECO:0000256" key="5">
    <source>
        <dbReference type="SAM" id="Coils"/>
    </source>
</evidence>
<evidence type="ECO:0000256" key="2">
    <source>
        <dbReference type="ARBA" id="ARBA00022692"/>
    </source>
</evidence>
<dbReference type="OrthoDB" id="266334at2759"/>
<accession>A0A9P6MDY8</accession>
<dbReference type="GO" id="GO:0005737">
    <property type="term" value="C:cytoplasm"/>
    <property type="evidence" value="ECO:0007669"/>
    <property type="project" value="TreeGrafter"/>
</dbReference>
<evidence type="ECO:0000256" key="6">
    <source>
        <dbReference type="SAM" id="MobiDB-lite"/>
    </source>
</evidence>
<evidence type="ECO:0000256" key="1">
    <source>
        <dbReference type="ARBA" id="ARBA00004370"/>
    </source>
</evidence>
<feature type="non-terminal residue" evidence="7">
    <location>
        <position position="1"/>
    </location>
</feature>
<keyword evidence="4" id="KW-0472">Membrane</keyword>
<evidence type="ECO:0000313" key="7">
    <source>
        <dbReference type="EMBL" id="KAF9994140.1"/>
    </source>
</evidence>
<keyword evidence="2" id="KW-0812">Transmembrane</keyword>
<feature type="compositionally biased region" description="Low complexity" evidence="6">
    <location>
        <begin position="260"/>
        <end position="271"/>
    </location>
</feature>
<feature type="compositionally biased region" description="Basic and acidic residues" evidence="6">
    <location>
        <begin position="115"/>
        <end position="124"/>
    </location>
</feature>
<feature type="compositionally biased region" description="Basic and acidic residues" evidence="6">
    <location>
        <begin position="148"/>
        <end position="166"/>
    </location>
</feature>
<dbReference type="Proteomes" id="UP000703661">
    <property type="component" value="Unassembled WGS sequence"/>
</dbReference>
<sequence>QLKQEEEEEKRIAEEEKRLAELEKARQAEADVEDTEEIEDIDIEEIVESTINIRKENRTEGIELTDSIKDDLESNNNIAVTPESQPEFDQILPQADQKLPKDDAMDNTGSAPHSLEQENLHKDSVNGQIEVPSPSEHTGAGSPSLSIQDRDKAATGGEESSHRDESAPTQVASPETTLVAFEETTLTSTVHEVPGTLLPHASTSPASMHDDDDWVNEDLGMITLSSKARPTQPPKPSSSSKPPSGGVGTAHIGPSSATDSSPHPVPSTHSSQESVYKNIVNRLKVLELNSSLSYQYLEEQSNIFNEILESSEQKINQLVSHLNEATRRLETLGRKYDQLAYSYRAHIEVDGEKRRQEFVNLSTQVHMLVSQ</sequence>
<organism evidence="7 8">
    <name type="scientific">Entomortierella chlamydospora</name>
    <dbReference type="NCBI Taxonomy" id="101097"/>
    <lineage>
        <taxon>Eukaryota</taxon>
        <taxon>Fungi</taxon>
        <taxon>Fungi incertae sedis</taxon>
        <taxon>Mucoromycota</taxon>
        <taxon>Mortierellomycotina</taxon>
        <taxon>Mortierellomycetes</taxon>
        <taxon>Mortierellales</taxon>
        <taxon>Mortierellaceae</taxon>
        <taxon>Entomortierella</taxon>
    </lineage>
</organism>
<protein>
    <submittedName>
        <fullName evidence="7">Uncharacterized protein</fullName>
    </submittedName>
</protein>
<dbReference type="GO" id="GO:0016020">
    <property type="term" value="C:membrane"/>
    <property type="evidence" value="ECO:0007669"/>
    <property type="project" value="UniProtKB-SubCell"/>
</dbReference>
<dbReference type="EMBL" id="JAAAID010004145">
    <property type="protein sequence ID" value="KAF9994140.1"/>
    <property type="molecule type" value="Genomic_DNA"/>
</dbReference>
<name>A0A9P6MDY8_9FUNG</name>
<dbReference type="GO" id="GO:0034975">
    <property type="term" value="P:protein folding in endoplasmic reticulum"/>
    <property type="evidence" value="ECO:0007669"/>
    <property type="project" value="TreeGrafter"/>
</dbReference>
<feature type="region of interest" description="Disordered" evidence="6">
    <location>
        <begin position="57"/>
        <end position="214"/>
    </location>
</feature>
<proteinExistence type="predicted"/>
<comment type="subcellular location">
    <subcellularLocation>
        <location evidence="1">Membrane</location>
    </subcellularLocation>
</comment>
<dbReference type="PANTHER" id="PTHR12953:SF0">
    <property type="entry name" value="SUN DOMAIN-CONTAINING OSSIFICATION FACTOR"/>
    <property type="match status" value="1"/>
</dbReference>
<keyword evidence="8" id="KW-1185">Reference proteome</keyword>
<gene>
    <name evidence="7" type="ORF">BGZ80_007907</name>
</gene>
<evidence type="ECO:0000313" key="8">
    <source>
        <dbReference type="Proteomes" id="UP000703661"/>
    </source>
</evidence>
<feature type="non-terminal residue" evidence="7">
    <location>
        <position position="371"/>
    </location>
</feature>
<feature type="coiled-coil region" evidence="5">
    <location>
        <begin position="2"/>
        <end position="32"/>
    </location>
</feature>
<feature type="compositionally biased region" description="Basic and acidic residues" evidence="6">
    <location>
        <begin position="57"/>
        <end position="72"/>
    </location>
</feature>